<evidence type="ECO:0000256" key="3">
    <source>
        <dbReference type="ARBA" id="ARBA00023004"/>
    </source>
</evidence>
<accession>A0A916NSI6</accession>
<organism evidence="6 7">
    <name type="scientific">Parvicella tangerina</name>
    <dbReference type="NCBI Taxonomy" id="2829795"/>
    <lineage>
        <taxon>Bacteria</taxon>
        <taxon>Pseudomonadati</taxon>
        <taxon>Bacteroidota</taxon>
        <taxon>Flavobacteriia</taxon>
        <taxon>Flavobacteriales</taxon>
        <taxon>Parvicellaceae</taxon>
        <taxon>Parvicella</taxon>
    </lineage>
</organism>
<keyword evidence="2 4" id="KW-0479">Metal-binding</keyword>
<dbReference type="EMBL" id="OU015584">
    <property type="protein sequence ID" value="CAG5083867.1"/>
    <property type="molecule type" value="Genomic_DNA"/>
</dbReference>
<evidence type="ECO:0000313" key="6">
    <source>
        <dbReference type="EMBL" id="CAG5083867.1"/>
    </source>
</evidence>
<evidence type="ECO:0000256" key="2">
    <source>
        <dbReference type="ARBA" id="ARBA00022723"/>
    </source>
</evidence>
<dbReference type="SUPFAM" id="SSF46626">
    <property type="entry name" value="Cytochrome c"/>
    <property type="match status" value="1"/>
</dbReference>
<dbReference type="RefSeq" id="WP_258542546.1">
    <property type="nucleotide sequence ID" value="NZ_OU015584.1"/>
</dbReference>
<protein>
    <recommendedName>
        <fullName evidence="5">Cytochrome c domain-containing protein</fullName>
    </recommendedName>
</protein>
<dbReference type="PROSITE" id="PS51257">
    <property type="entry name" value="PROKAR_LIPOPROTEIN"/>
    <property type="match status" value="1"/>
</dbReference>
<dbReference type="InterPro" id="IPR021796">
    <property type="entry name" value="Tll0287-like_dom"/>
</dbReference>
<keyword evidence="1 4" id="KW-0349">Heme</keyword>
<dbReference type="GO" id="GO:0009055">
    <property type="term" value="F:electron transfer activity"/>
    <property type="evidence" value="ECO:0007669"/>
    <property type="project" value="InterPro"/>
</dbReference>
<gene>
    <name evidence="6" type="ORF">CRYO30217_02315</name>
</gene>
<dbReference type="Gene3D" id="1.10.760.10">
    <property type="entry name" value="Cytochrome c-like domain"/>
    <property type="match status" value="1"/>
</dbReference>
<dbReference type="InterPro" id="IPR036909">
    <property type="entry name" value="Cyt_c-like_dom_sf"/>
</dbReference>
<keyword evidence="3 4" id="KW-0408">Iron</keyword>
<dbReference type="GO" id="GO:0020037">
    <property type="term" value="F:heme binding"/>
    <property type="evidence" value="ECO:0007669"/>
    <property type="project" value="InterPro"/>
</dbReference>
<dbReference type="KEGG" id="ptan:CRYO30217_02315"/>
<evidence type="ECO:0000256" key="4">
    <source>
        <dbReference type="PROSITE-ProRule" id="PRU00433"/>
    </source>
</evidence>
<keyword evidence="7" id="KW-1185">Reference proteome</keyword>
<sequence>MKKVLGMVVSSVLLLTGCTTPEIESGETTTTAVSELDGAKLVQQKCNSCHNPDTPPGSRLAPPFFAIQKHYKKGYGSKEDFIAAVEAFVLNPSEDKVLMKGAVKKFGVMPKMEFDQAELHAIAAYIYGGSFTHPSTESEALSPMEQGKEYALATKAVLGKNLMGQINANGTDAALTFCNEKAIHFTDSMANELGVKIKRVSDQNRNPDNAANAEELAYITKAKSTLKNGGEIKPSLTESEEGYVGYYPIMTNQMCLQCHGQKETQVKPSTLELLAQKYPNDQATGYSENELRGIWVIAWDK</sequence>
<name>A0A916NSI6_9FLAO</name>
<dbReference type="InterPro" id="IPR009056">
    <property type="entry name" value="Cyt_c-like_dom"/>
</dbReference>
<dbReference type="GO" id="GO:0046872">
    <property type="term" value="F:metal ion binding"/>
    <property type="evidence" value="ECO:0007669"/>
    <property type="project" value="UniProtKB-KW"/>
</dbReference>
<reference evidence="6" key="1">
    <citation type="submission" date="2021-04" db="EMBL/GenBank/DDBJ databases">
        <authorList>
            <person name="Rodrigo-Torres L."/>
            <person name="Arahal R. D."/>
            <person name="Lucena T."/>
        </authorList>
    </citation>
    <scope>NUCLEOTIDE SEQUENCE</scope>
    <source>
        <strain evidence="6">AS29M-1</strain>
    </source>
</reference>
<feature type="domain" description="Cytochrome c" evidence="5">
    <location>
        <begin position="33"/>
        <end position="130"/>
    </location>
</feature>
<proteinExistence type="predicted"/>
<dbReference type="Pfam" id="PF11845">
    <property type="entry name" value="Tll0287-like"/>
    <property type="match status" value="1"/>
</dbReference>
<dbReference type="AlphaFoldDB" id="A0A916NSI6"/>
<evidence type="ECO:0000259" key="5">
    <source>
        <dbReference type="PROSITE" id="PS51007"/>
    </source>
</evidence>
<dbReference type="PROSITE" id="PS51007">
    <property type="entry name" value="CYTC"/>
    <property type="match status" value="1"/>
</dbReference>
<evidence type="ECO:0000256" key="1">
    <source>
        <dbReference type="ARBA" id="ARBA00022617"/>
    </source>
</evidence>
<dbReference type="Proteomes" id="UP000683507">
    <property type="component" value="Chromosome"/>
</dbReference>
<evidence type="ECO:0000313" key="7">
    <source>
        <dbReference type="Proteomes" id="UP000683507"/>
    </source>
</evidence>